<dbReference type="AlphaFoldDB" id="A0A6F8XIP6"/>
<keyword evidence="3 6" id="KW-0378">Hydrolase</keyword>
<dbReference type="PRINTS" id="PR01576">
    <property type="entry name" value="PDEFORMYLASE"/>
</dbReference>
<dbReference type="HAMAP" id="MF_00163">
    <property type="entry name" value="Pep_deformylase"/>
    <property type="match status" value="1"/>
</dbReference>
<evidence type="ECO:0000256" key="5">
    <source>
        <dbReference type="ARBA" id="ARBA00023004"/>
    </source>
</evidence>
<dbReference type="EMBL" id="AP022870">
    <property type="protein sequence ID" value="BCB73668.1"/>
    <property type="molecule type" value="Genomic_DNA"/>
</dbReference>
<accession>A0A6F8XIP6</accession>
<feature type="binding site" evidence="6">
    <location>
        <position position="150"/>
    </location>
    <ligand>
        <name>Fe cation</name>
        <dbReference type="ChEBI" id="CHEBI:24875"/>
    </ligand>
</feature>
<comment type="catalytic activity">
    <reaction evidence="6">
        <text>N-terminal N-formyl-L-methionyl-[peptide] + H2O = N-terminal L-methionyl-[peptide] + formate</text>
        <dbReference type="Rhea" id="RHEA:24420"/>
        <dbReference type="Rhea" id="RHEA-COMP:10639"/>
        <dbReference type="Rhea" id="RHEA-COMP:10640"/>
        <dbReference type="ChEBI" id="CHEBI:15377"/>
        <dbReference type="ChEBI" id="CHEBI:15740"/>
        <dbReference type="ChEBI" id="CHEBI:49298"/>
        <dbReference type="ChEBI" id="CHEBI:64731"/>
        <dbReference type="EC" id="3.5.1.88"/>
    </reaction>
</comment>
<dbReference type="InterPro" id="IPR036821">
    <property type="entry name" value="Peptide_deformylase_sf"/>
</dbReference>
<dbReference type="Gene3D" id="3.90.45.10">
    <property type="entry name" value="Peptide deformylase"/>
    <property type="match status" value="1"/>
</dbReference>
<keyword evidence="2 6" id="KW-0479">Metal-binding</keyword>
<feature type="binding site" evidence="6">
    <location>
        <position position="108"/>
    </location>
    <ligand>
        <name>Fe cation</name>
        <dbReference type="ChEBI" id="CHEBI:24875"/>
    </ligand>
</feature>
<evidence type="ECO:0000256" key="4">
    <source>
        <dbReference type="ARBA" id="ARBA00022917"/>
    </source>
</evidence>
<dbReference type="GO" id="GO:0006412">
    <property type="term" value="P:translation"/>
    <property type="evidence" value="ECO:0007669"/>
    <property type="project" value="UniProtKB-UniRule"/>
</dbReference>
<comment type="similarity">
    <text evidence="1 6">Belongs to the polypeptide deformylase family.</text>
</comment>
<dbReference type="PANTHER" id="PTHR10458">
    <property type="entry name" value="PEPTIDE DEFORMYLASE"/>
    <property type="match status" value="1"/>
</dbReference>
<dbReference type="NCBIfam" id="NF001159">
    <property type="entry name" value="PRK00150.1-3"/>
    <property type="match status" value="1"/>
</dbReference>
<gene>
    <name evidence="7" type="primary">def4</name>
    <name evidence="6" type="synonym">def</name>
    <name evidence="7" type="ORF">Pflav_000780</name>
</gene>
<name>A0A6F8XIP6_9ACTN</name>
<evidence type="ECO:0000256" key="6">
    <source>
        <dbReference type="HAMAP-Rule" id="MF_00163"/>
    </source>
</evidence>
<protein>
    <recommendedName>
        <fullName evidence="6">Peptide deformylase</fullName>
        <shortName evidence="6">PDF</shortName>
        <ecNumber evidence="6">3.5.1.88</ecNumber>
    </recommendedName>
    <alternativeName>
        <fullName evidence="6">Polypeptide deformylase</fullName>
    </alternativeName>
</protein>
<evidence type="ECO:0000256" key="3">
    <source>
        <dbReference type="ARBA" id="ARBA00022801"/>
    </source>
</evidence>
<dbReference type="PIRSF" id="PIRSF004749">
    <property type="entry name" value="Pep_def"/>
    <property type="match status" value="1"/>
</dbReference>
<evidence type="ECO:0000256" key="2">
    <source>
        <dbReference type="ARBA" id="ARBA00022723"/>
    </source>
</evidence>
<evidence type="ECO:0000256" key="1">
    <source>
        <dbReference type="ARBA" id="ARBA00010759"/>
    </source>
</evidence>
<reference evidence="7 8" key="1">
    <citation type="submission" date="2020-03" db="EMBL/GenBank/DDBJ databases">
        <title>Whole genome shotgun sequence of Phytohabitans flavus NBRC 107702.</title>
        <authorList>
            <person name="Komaki H."/>
            <person name="Tamura T."/>
        </authorList>
    </citation>
    <scope>NUCLEOTIDE SEQUENCE [LARGE SCALE GENOMIC DNA]</scope>
    <source>
        <strain evidence="7 8">NBRC 107702</strain>
    </source>
</reference>
<dbReference type="CDD" id="cd00487">
    <property type="entry name" value="Pep_deformylase"/>
    <property type="match status" value="1"/>
</dbReference>
<dbReference type="GO" id="GO:0042586">
    <property type="term" value="F:peptide deformylase activity"/>
    <property type="evidence" value="ECO:0007669"/>
    <property type="project" value="UniProtKB-UniRule"/>
</dbReference>
<feature type="binding site" evidence="6">
    <location>
        <position position="154"/>
    </location>
    <ligand>
        <name>Fe cation</name>
        <dbReference type="ChEBI" id="CHEBI:24875"/>
    </ligand>
</feature>
<keyword evidence="4 6" id="KW-0648">Protein biosynthesis</keyword>
<reference evidence="7 8" key="2">
    <citation type="submission" date="2020-03" db="EMBL/GenBank/DDBJ databases">
        <authorList>
            <person name="Ichikawa N."/>
            <person name="Kimura A."/>
            <person name="Kitahashi Y."/>
            <person name="Uohara A."/>
        </authorList>
    </citation>
    <scope>NUCLEOTIDE SEQUENCE [LARGE SCALE GENOMIC DNA]</scope>
    <source>
        <strain evidence="7 8">NBRC 107702</strain>
    </source>
</reference>
<dbReference type="GO" id="GO:0046872">
    <property type="term" value="F:metal ion binding"/>
    <property type="evidence" value="ECO:0007669"/>
    <property type="project" value="UniProtKB-KW"/>
</dbReference>
<dbReference type="InterPro" id="IPR023635">
    <property type="entry name" value="Peptide_deformylase"/>
</dbReference>
<dbReference type="NCBIfam" id="TIGR00079">
    <property type="entry name" value="pept_deformyl"/>
    <property type="match status" value="1"/>
</dbReference>
<dbReference type="EC" id="3.5.1.88" evidence="6"/>
<comment type="function">
    <text evidence="6">Removes the formyl group from the N-terminal Met of newly synthesized proteins. Requires at least a dipeptide for an efficient rate of reaction. N-terminal L-methionine is a prerequisite for activity but the enzyme has broad specificity at other positions.</text>
</comment>
<keyword evidence="5 6" id="KW-0408">Iron</keyword>
<dbReference type="KEGG" id="pfla:Pflav_000780"/>
<comment type="cofactor">
    <cofactor evidence="6">
        <name>Fe(2+)</name>
        <dbReference type="ChEBI" id="CHEBI:29033"/>
    </cofactor>
    <text evidence="6">Binds 1 Fe(2+) ion.</text>
</comment>
<dbReference type="SUPFAM" id="SSF56420">
    <property type="entry name" value="Peptide deformylase"/>
    <property type="match status" value="1"/>
</dbReference>
<sequence length="184" mass="20414">MHVVSESRGEWDRPGTVRGIRKFGDPVLRESCATVTDFDARLESLIADMFATMYSVDGIGLAANQIGVALRVFVFDCPDNQGGWHRGYMVNPTRTFVGEEEPDDSEGCLSIPGVYAEFPRSSQVVCEGQDMTGAKIRIEGEAYFARCLLHETQHLEGKLFVDVLEGDTRRDALKAIRKSSFTSQ</sequence>
<feature type="active site" evidence="6">
    <location>
        <position position="151"/>
    </location>
</feature>
<dbReference type="Proteomes" id="UP000502508">
    <property type="component" value="Chromosome"/>
</dbReference>
<dbReference type="RefSeq" id="WP_173032769.1">
    <property type="nucleotide sequence ID" value="NZ_AP022870.1"/>
</dbReference>
<proteinExistence type="inferred from homology"/>
<evidence type="ECO:0000313" key="7">
    <source>
        <dbReference type="EMBL" id="BCB73668.1"/>
    </source>
</evidence>
<keyword evidence="8" id="KW-1185">Reference proteome</keyword>
<dbReference type="Pfam" id="PF01327">
    <property type="entry name" value="Pep_deformylase"/>
    <property type="match status" value="1"/>
</dbReference>
<evidence type="ECO:0000313" key="8">
    <source>
        <dbReference type="Proteomes" id="UP000502508"/>
    </source>
</evidence>
<dbReference type="PANTHER" id="PTHR10458:SF2">
    <property type="entry name" value="PEPTIDE DEFORMYLASE, MITOCHONDRIAL"/>
    <property type="match status" value="1"/>
</dbReference>
<organism evidence="7 8">
    <name type="scientific">Phytohabitans flavus</name>
    <dbReference type="NCBI Taxonomy" id="1076124"/>
    <lineage>
        <taxon>Bacteria</taxon>
        <taxon>Bacillati</taxon>
        <taxon>Actinomycetota</taxon>
        <taxon>Actinomycetes</taxon>
        <taxon>Micromonosporales</taxon>
        <taxon>Micromonosporaceae</taxon>
    </lineage>
</organism>